<reference evidence="1 2" key="1">
    <citation type="journal article" date="2019" name="Int. J. Syst. Evol. Microbiol.">
        <title>The Global Catalogue of Microorganisms (GCM) 10K type strain sequencing project: providing services to taxonomists for standard genome sequencing and annotation.</title>
        <authorList>
            <consortium name="The Broad Institute Genomics Platform"/>
            <consortium name="The Broad Institute Genome Sequencing Center for Infectious Disease"/>
            <person name="Wu L."/>
            <person name="Ma J."/>
        </authorList>
    </citation>
    <scope>NUCLEOTIDE SEQUENCE [LARGE SCALE GENOMIC DNA]</scope>
    <source>
        <strain evidence="1 2">JCM 13318</strain>
    </source>
</reference>
<evidence type="ECO:0000313" key="2">
    <source>
        <dbReference type="Proteomes" id="UP001500177"/>
    </source>
</evidence>
<keyword evidence="2" id="KW-1185">Reference proteome</keyword>
<gene>
    <name evidence="1" type="ORF">GCM10009690_12820</name>
</gene>
<proteinExistence type="predicted"/>
<sequence>MTGDAARPVMAMATAGARASFFMYFLRKLQLGVKYYECNSNATFTTHIVVVVLFSSEFGSGAEFILHSS</sequence>
<name>A0ABN2A5F5_9MICO</name>
<evidence type="ECO:0000313" key="1">
    <source>
        <dbReference type="EMBL" id="GAA1511127.1"/>
    </source>
</evidence>
<protein>
    <submittedName>
        <fullName evidence="1">Uncharacterized protein</fullName>
    </submittedName>
</protein>
<dbReference type="EMBL" id="BAAALX010000004">
    <property type="protein sequence ID" value="GAA1511127.1"/>
    <property type="molecule type" value="Genomic_DNA"/>
</dbReference>
<comment type="caution">
    <text evidence="1">The sequence shown here is derived from an EMBL/GenBank/DDBJ whole genome shotgun (WGS) entry which is preliminary data.</text>
</comment>
<dbReference type="Proteomes" id="UP001500177">
    <property type="component" value="Unassembled WGS sequence"/>
</dbReference>
<organism evidence="1 2">
    <name type="scientific">Brevibacterium permense</name>
    <dbReference type="NCBI Taxonomy" id="234834"/>
    <lineage>
        <taxon>Bacteria</taxon>
        <taxon>Bacillati</taxon>
        <taxon>Actinomycetota</taxon>
        <taxon>Actinomycetes</taxon>
        <taxon>Micrococcales</taxon>
        <taxon>Brevibacteriaceae</taxon>
        <taxon>Brevibacterium</taxon>
    </lineage>
</organism>
<accession>A0ABN2A5F5</accession>